<feature type="non-terminal residue" evidence="1">
    <location>
        <position position="84"/>
    </location>
</feature>
<evidence type="ECO:0000313" key="2">
    <source>
        <dbReference type="Proteomes" id="UP001497382"/>
    </source>
</evidence>
<protein>
    <submittedName>
        <fullName evidence="1">Uncharacterized protein</fullName>
    </submittedName>
</protein>
<evidence type="ECO:0000313" key="1">
    <source>
        <dbReference type="EMBL" id="CAL1267593.1"/>
    </source>
</evidence>
<keyword evidence="2" id="KW-1185">Reference proteome</keyword>
<gene>
    <name evidence="1" type="ORF">LARSCL_LOCUS3762</name>
</gene>
<sequence length="84" mass="9654">MYSTYDKNEHENGRRPRRLSLVACAKFETLLNKAALEQREKEKGTNFDPTEEEVLLLSQFPKDDSNCRTLSSLIFSVKNLSTSL</sequence>
<dbReference type="AlphaFoldDB" id="A0AAV1Z8B8"/>
<comment type="caution">
    <text evidence="1">The sequence shown here is derived from an EMBL/GenBank/DDBJ whole genome shotgun (WGS) entry which is preliminary data.</text>
</comment>
<organism evidence="1 2">
    <name type="scientific">Larinioides sclopetarius</name>
    <dbReference type="NCBI Taxonomy" id="280406"/>
    <lineage>
        <taxon>Eukaryota</taxon>
        <taxon>Metazoa</taxon>
        <taxon>Ecdysozoa</taxon>
        <taxon>Arthropoda</taxon>
        <taxon>Chelicerata</taxon>
        <taxon>Arachnida</taxon>
        <taxon>Araneae</taxon>
        <taxon>Araneomorphae</taxon>
        <taxon>Entelegynae</taxon>
        <taxon>Araneoidea</taxon>
        <taxon>Araneidae</taxon>
        <taxon>Larinioides</taxon>
    </lineage>
</organism>
<proteinExistence type="predicted"/>
<name>A0AAV1Z8B8_9ARAC</name>
<reference evidence="1 2" key="1">
    <citation type="submission" date="2024-04" db="EMBL/GenBank/DDBJ databases">
        <authorList>
            <person name="Rising A."/>
            <person name="Reimegard J."/>
            <person name="Sonavane S."/>
            <person name="Akerstrom W."/>
            <person name="Nylinder S."/>
            <person name="Hedman E."/>
            <person name="Kallberg Y."/>
        </authorList>
    </citation>
    <scope>NUCLEOTIDE SEQUENCE [LARGE SCALE GENOMIC DNA]</scope>
</reference>
<accession>A0AAV1Z8B8</accession>
<dbReference type="EMBL" id="CAXIEN010000029">
    <property type="protein sequence ID" value="CAL1267593.1"/>
    <property type="molecule type" value="Genomic_DNA"/>
</dbReference>
<dbReference type="Proteomes" id="UP001497382">
    <property type="component" value="Unassembled WGS sequence"/>
</dbReference>